<evidence type="ECO:0000313" key="2">
    <source>
        <dbReference type="Proteomes" id="UP000242444"/>
    </source>
</evidence>
<dbReference type="OrthoDB" id="5175904at2"/>
<protein>
    <recommendedName>
        <fullName evidence="3">S-adenosyl methyltransferase</fullName>
    </recommendedName>
</protein>
<keyword evidence="2" id="KW-1185">Reference proteome</keyword>
<dbReference type="SUPFAM" id="SSF53335">
    <property type="entry name" value="S-adenosyl-L-methionine-dependent methyltransferases"/>
    <property type="match status" value="1"/>
</dbReference>
<dbReference type="InterPro" id="IPR029063">
    <property type="entry name" value="SAM-dependent_MTases_sf"/>
</dbReference>
<reference evidence="1 2" key="1">
    <citation type="submission" date="2017-07" db="EMBL/GenBank/DDBJ databases">
        <title>Amycolatopsis antarcticus sp. nov., isolated from the surface of an Antarcticus brown macroalga.</title>
        <authorList>
            <person name="Wang J."/>
            <person name="Leiva S."/>
            <person name="Huang J."/>
            <person name="Huang Y."/>
        </authorList>
    </citation>
    <scope>NUCLEOTIDE SEQUENCE [LARGE SCALE GENOMIC DNA]</scope>
    <source>
        <strain evidence="1 2">AU-G6</strain>
    </source>
</reference>
<dbReference type="Pfam" id="PF04672">
    <property type="entry name" value="Methyltransf_19"/>
    <property type="match status" value="1"/>
</dbReference>
<dbReference type="Gene3D" id="3.40.50.150">
    <property type="entry name" value="Vaccinia Virus protein VP39"/>
    <property type="match status" value="1"/>
</dbReference>
<dbReference type="AlphaFoldDB" id="A0A263CYI2"/>
<dbReference type="Proteomes" id="UP000242444">
    <property type="component" value="Unassembled WGS sequence"/>
</dbReference>
<dbReference type="PIRSF" id="PIRSF017393">
    <property type="entry name" value="MTase_SAV2177"/>
    <property type="match status" value="1"/>
</dbReference>
<dbReference type="InParanoid" id="A0A263CYI2"/>
<dbReference type="EMBL" id="NKYE01000014">
    <property type="protein sequence ID" value="OZM71213.1"/>
    <property type="molecule type" value="Genomic_DNA"/>
</dbReference>
<proteinExistence type="predicted"/>
<organism evidence="1 2">
    <name type="scientific">Amycolatopsis antarctica</name>
    <dbReference type="NCBI Taxonomy" id="1854586"/>
    <lineage>
        <taxon>Bacteria</taxon>
        <taxon>Bacillati</taxon>
        <taxon>Actinomycetota</taxon>
        <taxon>Actinomycetes</taxon>
        <taxon>Pseudonocardiales</taxon>
        <taxon>Pseudonocardiaceae</taxon>
        <taxon>Amycolatopsis</taxon>
    </lineage>
</organism>
<gene>
    <name evidence="1" type="ORF">CFN78_20630</name>
</gene>
<dbReference type="InterPro" id="IPR006764">
    <property type="entry name" value="SAM_dep_MeTrfase_SAV2177_type"/>
</dbReference>
<sequence>MASGADDLDLNRPVGIDPNRASVARVYDYMLGGKDNYEVDRTTYQQMATALPEVVDVARENRAFLTRAVRFIARQTRITQYLDCGSGLPTADNIHQVAQRHERDSKVVYVDNDPVVIAHGQALLAENEFTAFIDGDIFQPRSILDHPVVGQHLDWTEPIALFQLATLHHHKGERHQAAEVMGEYIDALPSGSYVAISHLLDPESEDSAVASQLSDAVARGSLGGATWRTHDEITELFHGLELVPPGVVELMHWWPDGPKLTPTTVAHRIIAGGVARKP</sequence>
<comment type="caution">
    <text evidence="1">The sequence shown here is derived from an EMBL/GenBank/DDBJ whole genome shotgun (WGS) entry which is preliminary data.</text>
</comment>
<accession>A0A263CYI2</accession>
<evidence type="ECO:0000313" key="1">
    <source>
        <dbReference type="EMBL" id="OZM71213.1"/>
    </source>
</evidence>
<evidence type="ECO:0008006" key="3">
    <source>
        <dbReference type="Google" id="ProtNLM"/>
    </source>
</evidence>
<name>A0A263CYI2_9PSEU</name>